<protein>
    <submittedName>
        <fullName evidence="7">Transcription factor SOX-14</fullName>
    </submittedName>
</protein>
<feature type="region of interest" description="Disordered" evidence="5">
    <location>
        <begin position="208"/>
        <end position="233"/>
    </location>
</feature>
<evidence type="ECO:0000313" key="8">
    <source>
        <dbReference type="Proteomes" id="UP000192578"/>
    </source>
</evidence>
<dbReference type="EMBL" id="MTYJ01000008">
    <property type="protein sequence ID" value="OQV24046.1"/>
    <property type="molecule type" value="Genomic_DNA"/>
</dbReference>
<dbReference type="GO" id="GO:0000122">
    <property type="term" value="P:negative regulation of transcription by RNA polymerase II"/>
    <property type="evidence" value="ECO:0007669"/>
    <property type="project" value="TreeGrafter"/>
</dbReference>
<dbReference type="SUPFAM" id="SSF47095">
    <property type="entry name" value="HMG-box"/>
    <property type="match status" value="1"/>
</dbReference>
<dbReference type="Proteomes" id="UP000192578">
    <property type="component" value="Unassembled WGS sequence"/>
</dbReference>
<proteinExistence type="predicted"/>
<dbReference type="InterPro" id="IPR050140">
    <property type="entry name" value="SRY-related_HMG-box_TF-like"/>
</dbReference>
<gene>
    <name evidence="7" type="ORF">BV898_02001</name>
</gene>
<dbReference type="GO" id="GO:0007420">
    <property type="term" value="P:brain development"/>
    <property type="evidence" value="ECO:0007669"/>
    <property type="project" value="TreeGrafter"/>
</dbReference>
<dbReference type="GO" id="GO:0001228">
    <property type="term" value="F:DNA-binding transcription activator activity, RNA polymerase II-specific"/>
    <property type="evidence" value="ECO:0007669"/>
    <property type="project" value="TreeGrafter"/>
</dbReference>
<dbReference type="Gene3D" id="1.10.30.10">
    <property type="entry name" value="High mobility group box domain"/>
    <property type="match status" value="1"/>
</dbReference>
<dbReference type="AlphaFoldDB" id="A0A1W0X923"/>
<name>A0A1W0X923_HYPEX</name>
<comment type="subcellular location">
    <subcellularLocation>
        <location evidence="1">Nucleus</location>
    </subcellularLocation>
</comment>
<feature type="compositionally biased region" description="Basic and acidic residues" evidence="5">
    <location>
        <begin position="84"/>
        <end position="97"/>
    </location>
</feature>
<evidence type="ECO:0000256" key="5">
    <source>
        <dbReference type="SAM" id="MobiDB-lite"/>
    </source>
</evidence>
<dbReference type="Pfam" id="PF00505">
    <property type="entry name" value="HMG_box"/>
    <property type="match status" value="1"/>
</dbReference>
<feature type="compositionally biased region" description="Polar residues" evidence="5">
    <location>
        <begin position="1"/>
        <end position="13"/>
    </location>
</feature>
<keyword evidence="3 4" id="KW-0539">Nucleus</keyword>
<dbReference type="CDD" id="cd22004">
    <property type="entry name" value="HMG-box_SOX"/>
    <property type="match status" value="1"/>
</dbReference>
<feature type="DNA-binding region" description="HMG box" evidence="4">
    <location>
        <begin position="28"/>
        <end position="96"/>
    </location>
</feature>
<feature type="compositionally biased region" description="Basic residues" evidence="5">
    <location>
        <begin position="98"/>
        <end position="107"/>
    </location>
</feature>
<keyword evidence="8" id="KW-1185">Reference proteome</keyword>
<dbReference type="InterPro" id="IPR009071">
    <property type="entry name" value="HMG_box_dom"/>
</dbReference>
<dbReference type="GO" id="GO:0030182">
    <property type="term" value="P:neuron differentiation"/>
    <property type="evidence" value="ECO:0007669"/>
    <property type="project" value="TreeGrafter"/>
</dbReference>
<accession>A0A1W0X923</accession>
<feature type="compositionally biased region" description="Low complexity" evidence="5">
    <location>
        <begin position="116"/>
        <end position="134"/>
    </location>
</feature>
<sequence length="417" mass="43786">MSQESECFSSQDSVAEEVAKPDKGQKHIKRPMNAFMVWAHERRRKMSVVSPSMHHSNISKILGAEWKMLSDADKEPFVEKAKRIHEKHMADNPDYKYRPQRKTRNLAKRPLGPNGRPLTAPATPLAPSSTTTRAVTFPAKPEDDTPFEIPIIGVTSARAYTLEEYNFRQGAGALPHLTAKASDFNNFQAAAAAAAAMAARNAKKNKLAAASAQAPPKTVAPPAKSTPPEPVVSKASLPVVKPTAVTRPGSFSLKPMVSQMVPGMKLISTGAVIRVPTTTTTIPRTGQTASAVPTLIKPKQPILLASLATVQKAPVIISKAPVAVTTAAVPAAASVATPSVATVTAAEPVVLTGPTLSGVMSSVTTTMATPVAETVVTAAATAPVAAVMRLTSLEIEVPARKTSPCPAAVAVDVLMEE</sequence>
<dbReference type="PROSITE" id="PS50118">
    <property type="entry name" value="HMG_BOX_2"/>
    <property type="match status" value="1"/>
</dbReference>
<dbReference type="OrthoDB" id="6247875at2759"/>
<dbReference type="SMART" id="SM00398">
    <property type="entry name" value="HMG"/>
    <property type="match status" value="1"/>
</dbReference>
<evidence type="ECO:0000256" key="4">
    <source>
        <dbReference type="PROSITE-ProRule" id="PRU00267"/>
    </source>
</evidence>
<reference evidence="8" key="1">
    <citation type="submission" date="2017-01" db="EMBL/GenBank/DDBJ databases">
        <title>Comparative genomics of anhydrobiosis in the tardigrade Hypsibius dujardini.</title>
        <authorList>
            <person name="Yoshida Y."/>
            <person name="Koutsovoulos G."/>
            <person name="Laetsch D."/>
            <person name="Stevens L."/>
            <person name="Kumar S."/>
            <person name="Horikawa D."/>
            <person name="Ishino K."/>
            <person name="Komine S."/>
            <person name="Tomita M."/>
            <person name="Blaxter M."/>
            <person name="Arakawa K."/>
        </authorList>
    </citation>
    <scope>NUCLEOTIDE SEQUENCE [LARGE SCALE GENOMIC DNA]</scope>
    <source>
        <strain evidence="8">Z151</strain>
    </source>
</reference>
<dbReference type="InterPro" id="IPR036910">
    <property type="entry name" value="HMG_box_dom_sf"/>
</dbReference>
<dbReference type="PANTHER" id="PTHR10270">
    <property type="entry name" value="SOX TRANSCRIPTION FACTOR"/>
    <property type="match status" value="1"/>
</dbReference>
<evidence type="ECO:0000256" key="1">
    <source>
        <dbReference type="ARBA" id="ARBA00004123"/>
    </source>
</evidence>
<evidence type="ECO:0000256" key="2">
    <source>
        <dbReference type="ARBA" id="ARBA00023125"/>
    </source>
</evidence>
<evidence type="ECO:0000256" key="3">
    <source>
        <dbReference type="ARBA" id="ARBA00023242"/>
    </source>
</evidence>
<feature type="region of interest" description="Disordered" evidence="5">
    <location>
        <begin position="84"/>
        <end position="142"/>
    </location>
</feature>
<dbReference type="FunFam" id="1.10.30.10:FF:000002">
    <property type="entry name" value="transcription factor Sox-2"/>
    <property type="match status" value="1"/>
</dbReference>
<dbReference type="GO" id="GO:0000978">
    <property type="term" value="F:RNA polymerase II cis-regulatory region sequence-specific DNA binding"/>
    <property type="evidence" value="ECO:0007669"/>
    <property type="project" value="TreeGrafter"/>
</dbReference>
<keyword evidence="2 4" id="KW-0238">DNA-binding</keyword>
<evidence type="ECO:0000259" key="6">
    <source>
        <dbReference type="PROSITE" id="PS50118"/>
    </source>
</evidence>
<comment type="caution">
    <text evidence="7">The sequence shown here is derived from an EMBL/GenBank/DDBJ whole genome shotgun (WGS) entry which is preliminary data.</text>
</comment>
<feature type="domain" description="HMG box" evidence="6">
    <location>
        <begin position="28"/>
        <end position="96"/>
    </location>
</feature>
<evidence type="ECO:0000313" key="7">
    <source>
        <dbReference type="EMBL" id="OQV24046.1"/>
    </source>
</evidence>
<dbReference type="PANTHER" id="PTHR10270:SF324">
    <property type="entry name" value="SOX DOMAIN-CONTAINING PROTEIN DICHAETE-RELATED"/>
    <property type="match status" value="1"/>
</dbReference>
<dbReference type="GO" id="GO:0005634">
    <property type="term" value="C:nucleus"/>
    <property type="evidence" value="ECO:0007669"/>
    <property type="project" value="UniProtKB-SubCell"/>
</dbReference>
<organism evidence="7 8">
    <name type="scientific">Hypsibius exemplaris</name>
    <name type="common">Freshwater tardigrade</name>
    <dbReference type="NCBI Taxonomy" id="2072580"/>
    <lineage>
        <taxon>Eukaryota</taxon>
        <taxon>Metazoa</taxon>
        <taxon>Ecdysozoa</taxon>
        <taxon>Tardigrada</taxon>
        <taxon>Eutardigrada</taxon>
        <taxon>Parachela</taxon>
        <taxon>Hypsibioidea</taxon>
        <taxon>Hypsibiidae</taxon>
        <taxon>Hypsibius</taxon>
    </lineage>
</organism>
<feature type="region of interest" description="Disordered" evidence="5">
    <location>
        <begin position="1"/>
        <end position="29"/>
    </location>
</feature>